<sequence>MLDFFRKDFHVSIIGIDVDKTVYSGVEHHKFFSLPSSDMRKVSENFLAMIENEAIAPWCRKEICFKFAYDTQTNDKKNIARNGCQNPDINNDHSLYESGAKILVILFGVKIGVEIKLKRLFIVGLLQTTATPPVDIMPKDFLNCSCTEQNLWLDIVFILDVSASMSHESLIEIFANMITVVTDFTFDRSEDRHVRIGIVAVADGVSFSECNITKYSEFEAALEKIEPTDEKHINLFRGFIESQRVFGHIDRKNVPDVIVIYSSSFEKGGMNDPTSIADQLKISGTQIITMAFVGTGQSKVVLGLGSIASPRMNFTTWQQRDLTGKILDGFCQGEPSTALRNHHIS</sequence>
<evidence type="ECO:0000259" key="1">
    <source>
        <dbReference type="PROSITE" id="PS50234"/>
    </source>
</evidence>
<dbReference type="Pfam" id="PF00092">
    <property type="entry name" value="VWA"/>
    <property type="match status" value="1"/>
</dbReference>
<accession>A0A368G2Q1</accession>
<gene>
    <name evidence="2" type="ORF">ANCCAN_16858</name>
</gene>
<protein>
    <recommendedName>
        <fullName evidence="1">VWFA domain-containing protein</fullName>
    </recommendedName>
</protein>
<dbReference type="GO" id="GO:0045087">
    <property type="term" value="P:innate immune response"/>
    <property type="evidence" value="ECO:0007669"/>
    <property type="project" value="TreeGrafter"/>
</dbReference>
<dbReference type="PROSITE" id="PS50234">
    <property type="entry name" value="VWFA"/>
    <property type="match status" value="1"/>
</dbReference>
<name>A0A368G2Q1_ANCCA</name>
<evidence type="ECO:0000313" key="3">
    <source>
        <dbReference type="Proteomes" id="UP000252519"/>
    </source>
</evidence>
<dbReference type="Proteomes" id="UP000252519">
    <property type="component" value="Unassembled WGS sequence"/>
</dbReference>
<reference evidence="2 3" key="1">
    <citation type="submission" date="2014-10" db="EMBL/GenBank/DDBJ databases">
        <title>Draft genome of the hookworm Ancylostoma caninum.</title>
        <authorList>
            <person name="Mitreva M."/>
        </authorList>
    </citation>
    <scope>NUCLEOTIDE SEQUENCE [LARGE SCALE GENOMIC DNA]</scope>
    <source>
        <strain evidence="2 3">Baltimore</strain>
    </source>
</reference>
<dbReference type="EMBL" id="JOJR01000485">
    <property type="protein sequence ID" value="RCN37245.1"/>
    <property type="molecule type" value="Genomic_DNA"/>
</dbReference>
<dbReference type="AlphaFoldDB" id="A0A368G2Q1"/>
<dbReference type="Gene3D" id="3.40.50.410">
    <property type="entry name" value="von Willebrand factor, type A domain"/>
    <property type="match status" value="1"/>
</dbReference>
<feature type="domain" description="VWFA" evidence="1">
    <location>
        <begin position="154"/>
        <end position="330"/>
    </location>
</feature>
<dbReference type="InterPro" id="IPR002035">
    <property type="entry name" value="VWF_A"/>
</dbReference>
<evidence type="ECO:0000313" key="2">
    <source>
        <dbReference type="EMBL" id="RCN37245.1"/>
    </source>
</evidence>
<dbReference type="InterPro" id="IPR036465">
    <property type="entry name" value="vWFA_dom_sf"/>
</dbReference>
<proteinExistence type="predicted"/>
<dbReference type="PANTHER" id="PTHR31024">
    <property type="entry name" value="C-TYPE LECTIN"/>
    <property type="match status" value="1"/>
</dbReference>
<dbReference type="SMART" id="SM00327">
    <property type="entry name" value="VWA"/>
    <property type="match status" value="1"/>
</dbReference>
<comment type="caution">
    <text evidence="2">The sequence shown here is derived from an EMBL/GenBank/DDBJ whole genome shotgun (WGS) entry which is preliminary data.</text>
</comment>
<keyword evidence="3" id="KW-1185">Reference proteome</keyword>
<dbReference type="OrthoDB" id="5859227at2759"/>
<dbReference type="PANTHER" id="PTHR31024:SF13">
    <property type="entry name" value="C-TYPE LECTIN DOMAIN-CONTAINING PROTEIN 160"/>
    <property type="match status" value="1"/>
</dbReference>
<organism evidence="2 3">
    <name type="scientific">Ancylostoma caninum</name>
    <name type="common">Dog hookworm</name>
    <dbReference type="NCBI Taxonomy" id="29170"/>
    <lineage>
        <taxon>Eukaryota</taxon>
        <taxon>Metazoa</taxon>
        <taxon>Ecdysozoa</taxon>
        <taxon>Nematoda</taxon>
        <taxon>Chromadorea</taxon>
        <taxon>Rhabditida</taxon>
        <taxon>Rhabditina</taxon>
        <taxon>Rhabditomorpha</taxon>
        <taxon>Strongyloidea</taxon>
        <taxon>Ancylostomatidae</taxon>
        <taxon>Ancylostomatinae</taxon>
        <taxon>Ancylostoma</taxon>
    </lineage>
</organism>
<dbReference type="SUPFAM" id="SSF53300">
    <property type="entry name" value="vWA-like"/>
    <property type="match status" value="1"/>
</dbReference>